<protein>
    <submittedName>
        <fullName evidence="3">DUF1064 domain-containing protein</fullName>
    </submittedName>
</protein>
<dbReference type="WBParaSite" id="TCNE_0001790901-mRNA-1">
    <property type="protein sequence ID" value="TCNE_0001790901-mRNA-1"/>
    <property type="gene ID" value="TCNE_0001790901"/>
</dbReference>
<reference evidence="3" key="1">
    <citation type="submission" date="2016-06" db="UniProtKB">
        <authorList>
            <consortium name="WormBaseParasite"/>
        </authorList>
    </citation>
    <scope>IDENTIFICATION</scope>
</reference>
<reference evidence="1 2" key="2">
    <citation type="submission" date="2018-11" db="EMBL/GenBank/DDBJ databases">
        <authorList>
            <consortium name="Pathogen Informatics"/>
        </authorList>
    </citation>
    <scope>NUCLEOTIDE SEQUENCE [LARGE SCALE GENOMIC DNA]</scope>
</reference>
<name>A0A183VAY8_TOXCA</name>
<keyword evidence="2" id="KW-1185">Reference proteome</keyword>
<evidence type="ECO:0000313" key="3">
    <source>
        <dbReference type="WBParaSite" id="TCNE_0001790901-mRNA-1"/>
    </source>
</evidence>
<sequence length="77" mass="8943">MKGVPECPKGTYAKESQKTEMKVSFACLSRSRHEALRLARRARTEAIEDLVEGREWERKQVRYRNFGIGVWIDKGTT</sequence>
<organism evidence="2 3">
    <name type="scientific">Toxocara canis</name>
    <name type="common">Canine roundworm</name>
    <dbReference type="NCBI Taxonomy" id="6265"/>
    <lineage>
        <taxon>Eukaryota</taxon>
        <taxon>Metazoa</taxon>
        <taxon>Ecdysozoa</taxon>
        <taxon>Nematoda</taxon>
        <taxon>Chromadorea</taxon>
        <taxon>Rhabditida</taxon>
        <taxon>Spirurina</taxon>
        <taxon>Ascaridomorpha</taxon>
        <taxon>Ascaridoidea</taxon>
        <taxon>Toxocaridae</taxon>
        <taxon>Toxocara</taxon>
    </lineage>
</organism>
<gene>
    <name evidence="1" type="ORF">TCNE_LOCUS17908</name>
</gene>
<accession>A0A183VAY8</accession>
<evidence type="ECO:0000313" key="2">
    <source>
        <dbReference type="Proteomes" id="UP000050794"/>
    </source>
</evidence>
<dbReference type="AlphaFoldDB" id="A0A183VAY8"/>
<dbReference type="EMBL" id="UYWY01024928">
    <property type="protein sequence ID" value="VDM49229.1"/>
    <property type="molecule type" value="Genomic_DNA"/>
</dbReference>
<dbReference type="Proteomes" id="UP000050794">
    <property type="component" value="Unassembled WGS sequence"/>
</dbReference>
<evidence type="ECO:0000313" key="1">
    <source>
        <dbReference type="EMBL" id="VDM49229.1"/>
    </source>
</evidence>
<proteinExistence type="predicted"/>